<organism evidence="2 3">
    <name type="scientific">Trifolium medium</name>
    <dbReference type="NCBI Taxonomy" id="97028"/>
    <lineage>
        <taxon>Eukaryota</taxon>
        <taxon>Viridiplantae</taxon>
        <taxon>Streptophyta</taxon>
        <taxon>Embryophyta</taxon>
        <taxon>Tracheophyta</taxon>
        <taxon>Spermatophyta</taxon>
        <taxon>Magnoliopsida</taxon>
        <taxon>eudicotyledons</taxon>
        <taxon>Gunneridae</taxon>
        <taxon>Pentapetalae</taxon>
        <taxon>rosids</taxon>
        <taxon>fabids</taxon>
        <taxon>Fabales</taxon>
        <taxon>Fabaceae</taxon>
        <taxon>Papilionoideae</taxon>
        <taxon>50 kb inversion clade</taxon>
        <taxon>NPAAA clade</taxon>
        <taxon>Hologalegina</taxon>
        <taxon>IRL clade</taxon>
        <taxon>Trifolieae</taxon>
        <taxon>Trifolium</taxon>
    </lineage>
</organism>
<gene>
    <name evidence="2" type="ORF">A2U01_0012018</name>
</gene>
<proteinExistence type="predicted"/>
<accession>A0A392MUW2</accession>
<reference evidence="2 3" key="1">
    <citation type="journal article" date="2018" name="Front. Plant Sci.">
        <title>Red Clover (Trifolium pratense) and Zigzag Clover (T. medium) - A Picture of Genomic Similarities and Differences.</title>
        <authorList>
            <person name="Dluhosova J."/>
            <person name="Istvanek J."/>
            <person name="Nedelnik J."/>
            <person name="Repkova J."/>
        </authorList>
    </citation>
    <scope>NUCLEOTIDE SEQUENCE [LARGE SCALE GENOMIC DNA]</scope>
    <source>
        <strain evidence="3">cv. 10/8</strain>
        <tissue evidence="2">Leaf</tissue>
    </source>
</reference>
<dbReference type="AlphaFoldDB" id="A0A392MUW2"/>
<comment type="caution">
    <text evidence="2">The sequence shown here is derived from an EMBL/GenBank/DDBJ whole genome shotgun (WGS) entry which is preliminary data.</text>
</comment>
<dbReference type="EMBL" id="LXQA010019666">
    <property type="protein sequence ID" value="MCH91093.1"/>
    <property type="molecule type" value="Genomic_DNA"/>
</dbReference>
<evidence type="ECO:0000313" key="3">
    <source>
        <dbReference type="Proteomes" id="UP000265520"/>
    </source>
</evidence>
<feature type="non-terminal residue" evidence="2">
    <location>
        <position position="1"/>
    </location>
</feature>
<sequence length="77" mass="8403">GFDNAVAQLEVLNPGLQTTGSGFWRKVEDGKVVLPPENEIKEANDLIVEDGDDDMEQDNPEAGEQKNDEEEGQDESG</sequence>
<name>A0A392MUW2_9FABA</name>
<keyword evidence="3" id="KW-1185">Reference proteome</keyword>
<protein>
    <submittedName>
        <fullName evidence="2">Uncharacterized protein</fullName>
    </submittedName>
</protein>
<evidence type="ECO:0000256" key="1">
    <source>
        <dbReference type="SAM" id="MobiDB-lite"/>
    </source>
</evidence>
<dbReference type="Proteomes" id="UP000265520">
    <property type="component" value="Unassembled WGS sequence"/>
</dbReference>
<evidence type="ECO:0000313" key="2">
    <source>
        <dbReference type="EMBL" id="MCH91093.1"/>
    </source>
</evidence>
<feature type="region of interest" description="Disordered" evidence="1">
    <location>
        <begin position="43"/>
        <end position="77"/>
    </location>
</feature>
<feature type="compositionally biased region" description="Acidic residues" evidence="1">
    <location>
        <begin position="47"/>
        <end position="77"/>
    </location>
</feature>